<dbReference type="AlphaFoldDB" id="A0AA88SR55"/>
<keyword evidence="2" id="KW-1185">Reference proteome</keyword>
<dbReference type="Proteomes" id="UP001187415">
    <property type="component" value="Unassembled WGS sequence"/>
</dbReference>
<gene>
    <name evidence="1" type="ORF">Q5P01_012444</name>
</gene>
<organism evidence="1 2">
    <name type="scientific">Channa striata</name>
    <name type="common">Snakehead murrel</name>
    <name type="synonym">Ophicephalus striatus</name>
    <dbReference type="NCBI Taxonomy" id="64152"/>
    <lineage>
        <taxon>Eukaryota</taxon>
        <taxon>Metazoa</taxon>
        <taxon>Chordata</taxon>
        <taxon>Craniata</taxon>
        <taxon>Vertebrata</taxon>
        <taxon>Euteleostomi</taxon>
        <taxon>Actinopterygii</taxon>
        <taxon>Neopterygii</taxon>
        <taxon>Teleostei</taxon>
        <taxon>Neoteleostei</taxon>
        <taxon>Acanthomorphata</taxon>
        <taxon>Anabantaria</taxon>
        <taxon>Anabantiformes</taxon>
        <taxon>Channoidei</taxon>
        <taxon>Channidae</taxon>
        <taxon>Channa</taxon>
    </lineage>
</organism>
<evidence type="ECO:0000313" key="2">
    <source>
        <dbReference type="Proteomes" id="UP001187415"/>
    </source>
</evidence>
<evidence type="ECO:0000313" key="1">
    <source>
        <dbReference type="EMBL" id="KAK2842244.1"/>
    </source>
</evidence>
<dbReference type="EMBL" id="JAUPFM010000009">
    <property type="protein sequence ID" value="KAK2842244.1"/>
    <property type="molecule type" value="Genomic_DNA"/>
</dbReference>
<name>A0AA88SR55_CHASR</name>
<sequence>MSCSENIEKPVKRCRFRTYKRCLAAALGSSFAFNPTGFAQRSNYCLLTYETWWHTPPLLVVLNHVSVSHCDHHSPGELYPVHHSRQFCAPLAGDPL</sequence>
<protein>
    <submittedName>
        <fullName evidence="1">Uncharacterized protein</fullName>
    </submittedName>
</protein>
<reference evidence="1" key="1">
    <citation type="submission" date="2023-07" db="EMBL/GenBank/DDBJ databases">
        <title>Chromosome-level Genome Assembly of Striped Snakehead (Channa striata).</title>
        <authorList>
            <person name="Liu H."/>
        </authorList>
    </citation>
    <scope>NUCLEOTIDE SEQUENCE</scope>
    <source>
        <strain evidence="1">Gz</strain>
        <tissue evidence="1">Muscle</tissue>
    </source>
</reference>
<comment type="caution">
    <text evidence="1">The sequence shown here is derived from an EMBL/GenBank/DDBJ whole genome shotgun (WGS) entry which is preliminary data.</text>
</comment>
<accession>A0AA88SR55</accession>
<proteinExistence type="predicted"/>